<evidence type="ECO:0000313" key="10">
    <source>
        <dbReference type="EMBL" id="MFD2036832.1"/>
    </source>
</evidence>
<evidence type="ECO:0000256" key="9">
    <source>
        <dbReference type="SAM" id="SignalP"/>
    </source>
</evidence>
<feature type="coiled-coil region" evidence="8">
    <location>
        <begin position="182"/>
        <end position="244"/>
    </location>
</feature>
<dbReference type="Gene3D" id="1.20.1600.10">
    <property type="entry name" value="Outer membrane efflux proteins (OEP)"/>
    <property type="match status" value="1"/>
</dbReference>
<evidence type="ECO:0000256" key="4">
    <source>
        <dbReference type="ARBA" id="ARBA00022452"/>
    </source>
</evidence>
<dbReference type="InterPro" id="IPR003423">
    <property type="entry name" value="OMP_efflux"/>
</dbReference>
<comment type="caution">
    <text evidence="10">The sequence shown here is derived from an EMBL/GenBank/DDBJ whole genome shotgun (WGS) entry which is preliminary data.</text>
</comment>
<accession>A0ABW4VRE5</accession>
<proteinExistence type="inferred from homology"/>
<sequence length="458" mass="51439">MDNFKRIAKTLMLLMALTGSQNAMGQERWTFGELAGLAEQRSHQKSQMDSQLELVEVEKHMLKSTYLPKLELSGGYAAFHSDMELQTRNILTPHLAPIWPLLGQLPVPISPEIIPETSSFSMGNTYMGANISANMVLFSGLKVPRYMKALEQKESVIKAQKEMHSASLLLELASYYDRALLIRQSEEVLANAAERLDRQKLAAESAFGNGLIPRHELEKISLAMLKLEAKQEELSNSRSILEQKLSQMTGVDGLRLNQLEINSEERDVLLEGGYGNRAELRALHSAYEAEQWKYKAIKSNHIPKVAAFSGLRYDRVGNVTIYPTGYVGVGLKWEIFDGLHTNHASKKAKIEQKMLTERIVETEELLALAEEKSMQDYRQAGVQLKLSLKATEIAGKQLEIAKKEFSLGLIKLSELLTAESDYQEAMLEWTQSLYNQRQAALKVLEGKGMLSLDQLAIL</sequence>
<keyword evidence="7" id="KW-0998">Cell outer membrane</keyword>
<dbReference type="InterPro" id="IPR051906">
    <property type="entry name" value="TolC-like"/>
</dbReference>
<evidence type="ECO:0000256" key="6">
    <source>
        <dbReference type="ARBA" id="ARBA00023136"/>
    </source>
</evidence>
<keyword evidence="4" id="KW-1134">Transmembrane beta strand</keyword>
<evidence type="ECO:0000256" key="7">
    <source>
        <dbReference type="ARBA" id="ARBA00023237"/>
    </source>
</evidence>
<evidence type="ECO:0000256" key="5">
    <source>
        <dbReference type="ARBA" id="ARBA00022692"/>
    </source>
</evidence>
<dbReference type="Pfam" id="PF02321">
    <property type="entry name" value="OEP"/>
    <property type="match status" value="1"/>
</dbReference>
<dbReference type="PANTHER" id="PTHR30026:SF20">
    <property type="entry name" value="OUTER MEMBRANE PROTEIN TOLC"/>
    <property type="match status" value="1"/>
</dbReference>
<keyword evidence="8" id="KW-0175">Coiled coil</keyword>
<evidence type="ECO:0000256" key="2">
    <source>
        <dbReference type="ARBA" id="ARBA00007613"/>
    </source>
</evidence>
<keyword evidence="3" id="KW-0813">Transport</keyword>
<protein>
    <submittedName>
        <fullName evidence="10">TolC family protein</fullName>
    </submittedName>
</protein>
<keyword evidence="6" id="KW-0472">Membrane</keyword>
<feature type="chain" id="PRO_5047423242" evidence="9">
    <location>
        <begin position="26"/>
        <end position="458"/>
    </location>
</feature>
<dbReference type="EMBL" id="JBHUHR010000045">
    <property type="protein sequence ID" value="MFD2036832.1"/>
    <property type="molecule type" value="Genomic_DNA"/>
</dbReference>
<evidence type="ECO:0000256" key="1">
    <source>
        <dbReference type="ARBA" id="ARBA00004442"/>
    </source>
</evidence>
<comment type="subcellular location">
    <subcellularLocation>
        <location evidence="1">Cell outer membrane</location>
    </subcellularLocation>
</comment>
<evidence type="ECO:0000313" key="11">
    <source>
        <dbReference type="Proteomes" id="UP001597361"/>
    </source>
</evidence>
<name>A0ABW4VRE5_9BACT</name>
<gene>
    <name evidence="10" type="ORF">ACFSKL_18650</name>
</gene>
<evidence type="ECO:0000256" key="3">
    <source>
        <dbReference type="ARBA" id="ARBA00022448"/>
    </source>
</evidence>
<comment type="similarity">
    <text evidence="2">Belongs to the outer membrane factor (OMF) (TC 1.B.17) family.</text>
</comment>
<keyword evidence="11" id="KW-1185">Reference proteome</keyword>
<dbReference type="RefSeq" id="WP_376888251.1">
    <property type="nucleotide sequence ID" value="NZ_JBHUHR010000045.1"/>
</dbReference>
<feature type="signal peptide" evidence="9">
    <location>
        <begin position="1"/>
        <end position="25"/>
    </location>
</feature>
<reference evidence="11" key="1">
    <citation type="journal article" date="2019" name="Int. J. Syst. Evol. Microbiol.">
        <title>The Global Catalogue of Microorganisms (GCM) 10K type strain sequencing project: providing services to taxonomists for standard genome sequencing and annotation.</title>
        <authorList>
            <consortium name="The Broad Institute Genomics Platform"/>
            <consortium name="The Broad Institute Genome Sequencing Center for Infectious Disease"/>
            <person name="Wu L."/>
            <person name="Ma J."/>
        </authorList>
    </citation>
    <scope>NUCLEOTIDE SEQUENCE [LARGE SCALE GENOMIC DNA]</scope>
    <source>
        <strain evidence="11">CGMCC 1.15180</strain>
    </source>
</reference>
<dbReference type="Proteomes" id="UP001597361">
    <property type="component" value="Unassembled WGS sequence"/>
</dbReference>
<keyword evidence="5" id="KW-0812">Transmembrane</keyword>
<dbReference type="SUPFAM" id="SSF56954">
    <property type="entry name" value="Outer membrane efflux proteins (OEP)"/>
    <property type="match status" value="1"/>
</dbReference>
<organism evidence="10 11">
    <name type="scientific">Belliella marina</name>
    <dbReference type="NCBI Taxonomy" id="1644146"/>
    <lineage>
        <taxon>Bacteria</taxon>
        <taxon>Pseudomonadati</taxon>
        <taxon>Bacteroidota</taxon>
        <taxon>Cytophagia</taxon>
        <taxon>Cytophagales</taxon>
        <taxon>Cyclobacteriaceae</taxon>
        <taxon>Belliella</taxon>
    </lineage>
</organism>
<keyword evidence="9" id="KW-0732">Signal</keyword>
<dbReference type="PANTHER" id="PTHR30026">
    <property type="entry name" value="OUTER MEMBRANE PROTEIN TOLC"/>
    <property type="match status" value="1"/>
</dbReference>
<evidence type="ECO:0000256" key="8">
    <source>
        <dbReference type="SAM" id="Coils"/>
    </source>
</evidence>